<dbReference type="EMBL" id="JBBNAG010000007">
    <property type="protein sequence ID" value="KAK9119494.1"/>
    <property type="molecule type" value="Genomic_DNA"/>
</dbReference>
<sequence>MSTLEEVALMNMEITYGQVRQIIGPNITEIGAERYKSFKNSNPIKVELKAVRR</sequence>
<evidence type="ECO:0000313" key="2">
    <source>
        <dbReference type="Proteomes" id="UP001419268"/>
    </source>
</evidence>
<protein>
    <submittedName>
        <fullName evidence="1">Uncharacterized protein</fullName>
    </submittedName>
</protein>
<dbReference type="Proteomes" id="UP001419268">
    <property type="component" value="Unassembled WGS sequence"/>
</dbReference>
<dbReference type="AlphaFoldDB" id="A0AAP0IPV3"/>
<proteinExistence type="predicted"/>
<name>A0AAP0IPV3_9MAGN</name>
<reference evidence="1 2" key="1">
    <citation type="submission" date="2024-01" db="EMBL/GenBank/DDBJ databases">
        <title>Genome assemblies of Stephania.</title>
        <authorList>
            <person name="Yang L."/>
        </authorList>
    </citation>
    <scope>NUCLEOTIDE SEQUENCE [LARGE SCALE GENOMIC DNA]</scope>
    <source>
        <strain evidence="1">JXDWG</strain>
        <tissue evidence="1">Leaf</tissue>
    </source>
</reference>
<organism evidence="1 2">
    <name type="scientific">Stephania cephalantha</name>
    <dbReference type="NCBI Taxonomy" id="152367"/>
    <lineage>
        <taxon>Eukaryota</taxon>
        <taxon>Viridiplantae</taxon>
        <taxon>Streptophyta</taxon>
        <taxon>Embryophyta</taxon>
        <taxon>Tracheophyta</taxon>
        <taxon>Spermatophyta</taxon>
        <taxon>Magnoliopsida</taxon>
        <taxon>Ranunculales</taxon>
        <taxon>Menispermaceae</taxon>
        <taxon>Menispermoideae</taxon>
        <taxon>Cissampelideae</taxon>
        <taxon>Stephania</taxon>
    </lineage>
</organism>
<accession>A0AAP0IPV3</accession>
<keyword evidence="2" id="KW-1185">Reference proteome</keyword>
<gene>
    <name evidence="1" type="ORF">Scep_017587</name>
</gene>
<evidence type="ECO:0000313" key="1">
    <source>
        <dbReference type="EMBL" id="KAK9119494.1"/>
    </source>
</evidence>
<comment type="caution">
    <text evidence="1">The sequence shown here is derived from an EMBL/GenBank/DDBJ whole genome shotgun (WGS) entry which is preliminary data.</text>
</comment>